<dbReference type="InterPro" id="IPR006016">
    <property type="entry name" value="UspA"/>
</dbReference>
<organism evidence="3 4">
    <name type="scientific">Methanothermobacter defluvii</name>
    <dbReference type="NCBI Taxonomy" id="49339"/>
    <lineage>
        <taxon>Archaea</taxon>
        <taxon>Methanobacteriati</taxon>
        <taxon>Methanobacteriota</taxon>
        <taxon>Methanomada group</taxon>
        <taxon>Methanobacteria</taxon>
        <taxon>Methanobacteriales</taxon>
        <taxon>Methanobacteriaceae</taxon>
        <taxon>Methanothermobacter</taxon>
    </lineage>
</organism>
<dbReference type="CDD" id="cd00293">
    <property type="entry name" value="USP-like"/>
    <property type="match status" value="1"/>
</dbReference>
<dbReference type="RefSeq" id="WP_115892104.1">
    <property type="nucleotide sequence ID" value="NZ_QREL01000001.1"/>
</dbReference>
<dbReference type="PANTHER" id="PTHR46268">
    <property type="entry name" value="STRESS RESPONSE PROTEIN NHAX"/>
    <property type="match status" value="1"/>
</dbReference>
<dbReference type="Gene3D" id="3.40.50.620">
    <property type="entry name" value="HUPs"/>
    <property type="match status" value="1"/>
</dbReference>
<dbReference type="EMBL" id="QREL01000001">
    <property type="protein sequence ID" value="REE28475.1"/>
    <property type="molecule type" value="Genomic_DNA"/>
</dbReference>
<dbReference type="InterPro" id="IPR006015">
    <property type="entry name" value="Universal_stress_UspA"/>
</dbReference>
<dbReference type="Proteomes" id="UP000256864">
    <property type="component" value="Unassembled WGS sequence"/>
</dbReference>
<accession>A0A371ND80</accession>
<protein>
    <submittedName>
        <fullName evidence="3">Nucleotide-binding universal stress UspA family protein</fullName>
    </submittedName>
</protein>
<gene>
    <name evidence="3" type="ORF">C7452_0486</name>
</gene>
<evidence type="ECO:0000313" key="4">
    <source>
        <dbReference type="Proteomes" id="UP000256864"/>
    </source>
</evidence>
<feature type="domain" description="UspA" evidence="2">
    <location>
        <begin position="1"/>
        <end position="143"/>
    </location>
</feature>
<name>A0A371ND80_9EURY</name>
<reference evidence="3 4" key="1">
    <citation type="submission" date="2018-07" db="EMBL/GenBank/DDBJ databases">
        <title>Genomic Encyclopedia of Type Strains, Phase IV (KMG-IV): sequencing the most valuable type-strain genomes for metagenomic binning, comparative biology and taxonomic classification.</title>
        <authorList>
            <person name="Goeker M."/>
        </authorList>
    </citation>
    <scope>NUCLEOTIDE SEQUENCE [LARGE SCALE GENOMIC DNA]</scope>
    <source>
        <strain evidence="3 4">DSM 7466</strain>
    </source>
</reference>
<evidence type="ECO:0000313" key="3">
    <source>
        <dbReference type="EMBL" id="REE28475.1"/>
    </source>
</evidence>
<keyword evidence="4" id="KW-1185">Reference proteome</keyword>
<dbReference type="Pfam" id="PF00582">
    <property type="entry name" value="Usp"/>
    <property type="match status" value="1"/>
</dbReference>
<dbReference type="PRINTS" id="PR01438">
    <property type="entry name" value="UNVRSLSTRESS"/>
</dbReference>
<dbReference type="PANTHER" id="PTHR46268:SF6">
    <property type="entry name" value="UNIVERSAL STRESS PROTEIN UP12"/>
    <property type="match status" value="1"/>
</dbReference>
<dbReference type="PIRSF" id="PIRSF006276">
    <property type="entry name" value="UspA"/>
    <property type="match status" value="1"/>
</dbReference>
<evidence type="ECO:0000259" key="2">
    <source>
        <dbReference type="Pfam" id="PF00582"/>
    </source>
</evidence>
<sequence length="149" mass="16419">MYRKILLATDGSECSMQAAGYAIETAAQNQAELLALTVTETYPLDNLPVEELTRKVTELFRRESEEALQKVEDLAVSLDTPVKVRKMMVDGSPAETILKVADEENVDLIVVGASGKHALERFLLGSVSEKIVRHARVPVLVVHSQKLEC</sequence>
<dbReference type="AlphaFoldDB" id="A0A371ND80"/>
<dbReference type="InterPro" id="IPR014729">
    <property type="entry name" value="Rossmann-like_a/b/a_fold"/>
</dbReference>
<dbReference type="SUPFAM" id="SSF52402">
    <property type="entry name" value="Adenine nucleotide alpha hydrolases-like"/>
    <property type="match status" value="1"/>
</dbReference>
<comment type="caution">
    <text evidence="3">The sequence shown here is derived from an EMBL/GenBank/DDBJ whole genome shotgun (WGS) entry which is preliminary data.</text>
</comment>
<comment type="similarity">
    <text evidence="1">Belongs to the universal stress protein A family.</text>
</comment>
<evidence type="ECO:0000256" key="1">
    <source>
        <dbReference type="ARBA" id="ARBA00008791"/>
    </source>
</evidence>
<proteinExistence type="inferred from homology"/>